<evidence type="ECO:0000313" key="3">
    <source>
        <dbReference type="Proteomes" id="UP000605990"/>
    </source>
</evidence>
<comment type="caution">
    <text evidence="2">The sequence shown here is derived from an EMBL/GenBank/DDBJ whole genome shotgun (WGS) entry which is preliminary data.</text>
</comment>
<keyword evidence="1" id="KW-1133">Transmembrane helix</keyword>
<dbReference type="EMBL" id="JACRUN010000001">
    <property type="protein sequence ID" value="MBC5833665.1"/>
    <property type="molecule type" value="Genomic_DNA"/>
</dbReference>
<name>A0ABR7IV71_9FLAO</name>
<feature type="transmembrane region" description="Helical" evidence="1">
    <location>
        <begin position="136"/>
        <end position="161"/>
    </location>
</feature>
<sequence>MNKIILKYRILGGIAASIVMSSMTVYMKLHPEKTVSIFLGMFTMILAYTFIVLGVLKLRKENNNTITLGQAFLCGLGIVFITSTIYVLVWLIIYYNFFPNFMEHYCDLALKQTPPEELVAKKAEMEEYKEMYKSPIGVVLLTYMEIFPFGIVVALINAVILKKK</sequence>
<reference evidence="2 3" key="1">
    <citation type="submission" date="2020-08" db="EMBL/GenBank/DDBJ databases">
        <title>Description of novel Flavobacterium F-408 isolate.</title>
        <authorList>
            <person name="Saticioglu I.B."/>
            <person name="Duman M."/>
            <person name="Altun S."/>
        </authorList>
    </citation>
    <scope>NUCLEOTIDE SEQUENCE [LARGE SCALE GENOMIC DNA]</scope>
    <source>
        <strain evidence="2 3">F-408</strain>
    </source>
</reference>
<feature type="transmembrane region" description="Helical" evidence="1">
    <location>
        <begin position="12"/>
        <end position="29"/>
    </location>
</feature>
<dbReference type="Pfam" id="PF13858">
    <property type="entry name" value="DUF4199"/>
    <property type="match status" value="1"/>
</dbReference>
<accession>A0ABR7IV71</accession>
<feature type="transmembrane region" description="Helical" evidence="1">
    <location>
        <begin position="68"/>
        <end position="95"/>
    </location>
</feature>
<keyword evidence="3" id="KW-1185">Reference proteome</keyword>
<keyword evidence="1" id="KW-0812">Transmembrane</keyword>
<evidence type="ECO:0000256" key="1">
    <source>
        <dbReference type="SAM" id="Phobius"/>
    </source>
</evidence>
<protein>
    <submittedName>
        <fullName evidence="2">DUF4199 domain-containing protein</fullName>
    </submittedName>
</protein>
<evidence type="ECO:0000313" key="2">
    <source>
        <dbReference type="EMBL" id="MBC5833665.1"/>
    </source>
</evidence>
<keyword evidence="1" id="KW-0472">Membrane</keyword>
<dbReference type="RefSeq" id="WP_166124905.1">
    <property type="nucleotide sequence ID" value="NZ_JAANOQ010000001.1"/>
</dbReference>
<proteinExistence type="predicted"/>
<dbReference type="InterPro" id="IPR025250">
    <property type="entry name" value="DUF4199"/>
</dbReference>
<organism evidence="2 3">
    <name type="scientific">Flavobacterium bernardetii</name>
    <dbReference type="NCBI Taxonomy" id="2813823"/>
    <lineage>
        <taxon>Bacteria</taxon>
        <taxon>Pseudomonadati</taxon>
        <taxon>Bacteroidota</taxon>
        <taxon>Flavobacteriia</taxon>
        <taxon>Flavobacteriales</taxon>
        <taxon>Flavobacteriaceae</taxon>
        <taxon>Flavobacterium</taxon>
    </lineage>
</organism>
<dbReference type="Proteomes" id="UP000605990">
    <property type="component" value="Unassembled WGS sequence"/>
</dbReference>
<gene>
    <name evidence="2" type="ORF">H8R27_02080</name>
</gene>
<feature type="transmembrane region" description="Helical" evidence="1">
    <location>
        <begin position="35"/>
        <end position="56"/>
    </location>
</feature>